<dbReference type="GO" id="GO:0071555">
    <property type="term" value="P:cell wall organization"/>
    <property type="evidence" value="ECO:0007669"/>
    <property type="project" value="TreeGrafter"/>
</dbReference>
<protein>
    <recommendedName>
        <fullName evidence="9">Phospho-N-acetylmuramoyl-pentapeptide-transferase</fullName>
    </recommendedName>
</protein>
<feature type="transmembrane region" description="Helical" evidence="6">
    <location>
        <begin position="213"/>
        <end position="230"/>
    </location>
</feature>
<feature type="transmembrane region" description="Helical" evidence="6">
    <location>
        <begin position="129"/>
        <end position="148"/>
    </location>
</feature>
<keyword evidence="5 6" id="KW-0472">Membrane</keyword>
<feature type="transmembrane region" description="Helical" evidence="6">
    <location>
        <begin position="6"/>
        <end position="30"/>
    </location>
</feature>
<feature type="transmembrane region" description="Helical" evidence="6">
    <location>
        <begin position="154"/>
        <end position="177"/>
    </location>
</feature>
<feature type="transmembrane region" description="Helical" evidence="6">
    <location>
        <begin position="263"/>
        <end position="285"/>
    </location>
</feature>
<keyword evidence="2" id="KW-0808">Transferase</keyword>
<evidence type="ECO:0000313" key="7">
    <source>
        <dbReference type="EMBL" id="RMD77207.1"/>
    </source>
</evidence>
<evidence type="ECO:0000256" key="4">
    <source>
        <dbReference type="ARBA" id="ARBA00022989"/>
    </source>
</evidence>
<evidence type="ECO:0000313" key="8">
    <source>
        <dbReference type="Proteomes" id="UP000269410"/>
    </source>
</evidence>
<accession>A0A3M0Z0N5</accession>
<name>A0A3M0Z0N5_9BACT</name>
<evidence type="ECO:0000256" key="1">
    <source>
        <dbReference type="ARBA" id="ARBA00004141"/>
    </source>
</evidence>
<dbReference type="PANTHER" id="PTHR22926:SF5">
    <property type="entry name" value="PHOSPHO-N-ACETYLMURAMOYL-PENTAPEPTIDE-TRANSFERASE HOMOLOG"/>
    <property type="match status" value="1"/>
</dbReference>
<evidence type="ECO:0000256" key="3">
    <source>
        <dbReference type="ARBA" id="ARBA00022692"/>
    </source>
</evidence>
<keyword evidence="4 6" id="KW-1133">Transmembrane helix</keyword>
<reference evidence="7 8" key="1">
    <citation type="submission" date="2018-10" db="EMBL/GenBank/DDBJ databases">
        <title>Thermophilic Lithotrophy and Phototrophy in an Intertidal, Iron-rich, Geothermal Spring.</title>
        <authorList>
            <person name="Ward L.M."/>
            <person name="Idei A."/>
            <person name="Nakagawa M."/>
            <person name="Ueno Y."/>
            <person name="Fischer W."/>
            <person name="Mcglynn S.E."/>
        </authorList>
    </citation>
    <scope>NUCLEOTIDE SEQUENCE [LARGE SCALE GENOMIC DNA]</scope>
    <source>
        <strain evidence="7">J137</strain>
    </source>
</reference>
<evidence type="ECO:0000256" key="2">
    <source>
        <dbReference type="ARBA" id="ARBA00022679"/>
    </source>
</evidence>
<dbReference type="GO" id="GO:0044038">
    <property type="term" value="P:cell wall macromolecule biosynthetic process"/>
    <property type="evidence" value="ECO:0007669"/>
    <property type="project" value="TreeGrafter"/>
</dbReference>
<organism evidence="7 8">
    <name type="scientific">Candidatus Dojkabacteria bacterium</name>
    <dbReference type="NCBI Taxonomy" id="2099670"/>
    <lineage>
        <taxon>Bacteria</taxon>
        <taxon>Candidatus Dojkabacteria</taxon>
    </lineage>
</organism>
<feature type="transmembrane region" description="Helical" evidence="6">
    <location>
        <begin position="316"/>
        <end position="333"/>
    </location>
</feature>
<feature type="transmembrane region" description="Helical" evidence="6">
    <location>
        <begin position="61"/>
        <end position="80"/>
    </location>
</feature>
<dbReference type="Pfam" id="PF00953">
    <property type="entry name" value="Glycos_transf_4"/>
    <property type="match status" value="1"/>
</dbReference>
<comment type="subcellular location">
    <subcellularLocation>
        <location evidence="1">Membrane</location>
        <topology evidence="1">Multi-pass membrane protein</topology>
    </subcellularLocation>
</comment>
<feature type="transmembrane region" description="Helical" evidence="6">
    <location>
        <begin position="189"/>
        <end position="207"/>
    </location>
</feature>
<dbReference type="Proteomes" id="UP000269410">
    <property type="component" value="Unassembled WGS sequence"/>
</dbReference>
<feature type="transmembrane region" description="Helical" evidence="6">
    <location>
        <begin position="86"/>
        <end position="108"/>
    </location>
</feature>
<dbReference type="PANTHER" id="PTHR22926">
    <property type="entry name" value="PHOSPHO-N-ACETYLMURAMOYL-PENTAPEPTIDE-TRANSFERASE"/>
    <property type="match status" value="1"/>
</dbReference>
<dbReference type="EMBL" id="RFKV01000055">
    <property type="protein sequence ID" value="RMD77207.1"/>
    <property type="molecule type" value="Genomic_DNA"/>
</dbReference>
<gene>
    <name evidence="7" type="ORF">D6810_01615</name>
</gene>
<dbReference type="GO" id="GO:0005886">
    <property type="term" value="C:plasma membrane"/>
    <property type="evidence" value="ECO:0007669"/>
    <property type="project" value="TreeGrafter"/>
</dbReference>
<feature type="transmembrane region" description="Helical" evidence="6">
    <location>
        <begin position="237"/>
        <end position="257"/>
    </location>
</feature>
<evidence type="ECO:0000256" key="6">
    <source>
        <dbReference type="SAM" id="Phobius"/>
    </source>
</evidence>
<dbReference type="AlphaFoldDB" id="A0A3M0Z0N5"/>
<keyword evidence="3 6" id="KW-0812">Transmembrane</keyword>
<dbReference type="InterPro" id="IPR000715">
    <property type="entry name" value="Glycosyl_transferase_4"/>
</dbReference>
<comment type="caution">
    <text evidence="7">The sequence shown here is derived from an EMBL/GenBank/DDBJ whole genome shotgun (WGS) entry which is preliminary data.</text>
</comment>
<evidence type="ECO:0000256" key="5">
    <source>
        <dbReference type="ARBA" id="ARBA00023136"/>
    </source>
</evidence>
<sequence length="335" mass="37624">MVYLEVFVFSVIIGIVLTAVLAPIVIKMLYKFNFKVSYRLMKDGSNAEFIKIHGHKVNTPTLGGIMVAVSVFFATLLFLEPSNFKTFFLTFWVVFFLYGLADGLLVYGRKLSARMKKFEQSFTWRLFKLLLLYLITLVVINSLINYIGITSINFFGLTVQITPLVLFFGSFCAAVAIYAMEITDGADGLVTGQFLVAIAAYAVISAILKQESLVAITGFAIGSLLIYLYFNINPARVFMGGTGTFPVAFLIISLALVTDTVDVLLLMGCIFWAEVLSSTLQILSLKFRKKKLFKIAPIHHYFEAIGWPETKMVQRFWLFSIIFAVFSLAYFVVSR</sequence>
<dbReference type="GO" id="GO:0016780">
    <property type="term" value="F:phosphotransferase activity, for other substituted phosphate groups"/>
    <property type="evidence" value="ECO:0007669"/>
    <property type="project" value="InterPro"/>
</dbReference>
<evidence type="ECO:0008006" key="9">
    <source>
        <dbReference type="Google" id="ProtNLM"/>
    </source>
</evidence>
<proteinExistence type="predicted"/>